<keyword evidence="2" id="KW-0812">Transmembrane</keyword>
<reference evidence="3 4" key="1">
    <citation type="submission" date="2019-03" db="EMBL/GenBank/DDBJ databases">
        <title>Metabolic reconstructions from genomes of highly enriched 'Candidatus Accumulibacter' and 'Candidatus Competibacter' bioreactor populations.</title>
        <authorList>
            <person name="Annavajhala M.K."/>
            <person name="Welles L."/>
            <person name="Abbas B."/>
            <person name="Sorokin D."/>
            <person name="Park H."/>
            <person name="Van Loosdrecht M."/>
            <person name="Chandran K."/>
        </authorList>
    </citation>
    <scope>NUCLEOTIDE SEQUENCE [LARGE SCALE GENOMIC DNA]</scope>
    <source>
        <strain evidence="3 4">SBR_G</strain>
    </source>
</reference>
<feature type="compositionally biased region" description="Basic and acidic residues" evidence="1">
    <location>
        <begin position="79"/>
        <end position="94"/>
    </location>
</feature>
<sequence length="104" mass="11221">MKPSPLAKPSWLSRLGLAATSVLVIAVGFAVASVLFVVLLAAGLVAGSWLWWQLRRLARQAQQAAPDFIDGEYTVEPDRPLLEDRRTAPVEAAERSAAASRRAP</sequence>
<evidence type="ECO:0000256" key="1">
    <source>
        <dbReference type="SAM" id="MobiDB-lite"/>
    </source>
</evidence>
<feature type="compositionally biased region" description="Low complexity" evidence="1">
    <location>
        <begin position="95"/>
        <end position="104"/>
    </location>
</feature>
<evidence type="ECO:0000256" key="2">
    <source>
        <dbReference type="SAM" id="Phobius"/>
    </source>
</evidence>
<organism evidence="3 4">
    <name type="scientific">Candidatus Competibacter phosphatis</name>
    <dbReference type="NCBI Taxonomy" id="221280"/>
    <lineage>
        <taxon>Bacteria</taxon>
        <taxon>Pseudomonadati</taxon>
        <taxon>Pseudomonadota</taxon>
        <taxon>Gammaproteobacteria</taxon>
        <taxon>Candidatus Competibacteraceae</taxon>
        <taxon>Candidatus Competibacter</taxon>
    </lineage>
</organism>
<keyword evidence="4" id="KW-1185">Reference proteome</keyword>
<dbReference type="RefSeq" id="WP_169248713.1">
    <property type="nucleotide sequence ID" value="NZ_SPMZ01000026.1"/>
</dbReference>
<keyword evidence="2" id="KW-0472">Membrane</keyword>
<keyword evidence="2" id="KW-1133">Transmembrane helix</keyword>
<protein>
    <submittedName>
        <fullName evidence="3">Uncharacterized protein</fullName>
    </submittedName>
</protein>
<feature type="transmembrane region" description="Helical" evidence="2">
    <location>
        <begin position="20"/>
        <end position="52"/>
    </location>
</feature>
<gene>
    <name evidence="3" type="ORF">E4P82_09780</name>
</gene>
<evidence type="ECO:0000313" key="4">
    <source>
        <dbReference type="Proteomes" id="UP000760480"/>
    </source>
</evidence>
<name>A0ABX1TND4_9GAMM</name>
<comment type="caution">
    <text evidence="3">The sequence shown here is derived from an EMBL/GenBank/DDBJ whole genome shotgun (WGS) entry which is preliminary data.</text>
</comment>
<evidence type="ECO:0000313" key="3">
    <source>
        <dbReference type="EMBL" id="NMQ19461.1"/>
    </source>
</evidence>
<feature type="region of interest" description="Disordered" evidence="1">
    <location>
        <begin position="79"/>
        <end position="104"/>
    </location>
</feature>
<accession>A0ABX1TND4</accession>
<dbReference type="Proteomes" id="UP000760480">
    <property type="component" value="Unassembled WGS sequence"/>
</dbReference>
<dbReference type="EMBL" id="SPMZ01000026">
    <property type="protein sequence ID" value="NMQ19461.1"/>
    <property type="molecule type" value="Genomic_DNA"/>
</dbReference>
<proteinExistence type="predicted"/>